<evidence type="ECO:0000256" key="1">
    <source>
        <dbReference type="SAM" id="MobiDB-lite"/>
    </source>
</evidence>
<evidence type="ECO:0000313" key="3">
    <source>
        <dbReference type="EMBL" id="KAJ8955808.1"/>
    </source>
</evidence>
<feature type="transmembrane region" description="Helical" evidence="2">
    <location>
        <begin position="270"/>
        <end position="289"/>
    </location>
</feature>
<dbReference type="EMBL" id="JAPWTK010000035">
    <property type="protein sequence ID" value="KAJ8955808.1"/>
    <property type="molecule type" value="Genomic_DNA"/>
</dbReference>
<feature type="region of interest" description="Disordered" evidence="1">
    <location>
        <begin position="109"/>
        <end position="152"/>
    </location>
</feature>
<dbReference type="PANTHER" id="PTHR39952:SF1">
    <property type="match status" value="1"/>
</dbReference>
<feature type="region of interest" description="Disordered" evidence="1">
    <location>
        <begin position="1"/>
        <end position="56"/>
    </location>
</feature>
<sequence length="371" mass="39584">MSSPSPDPQKVDHAYPSSEASDHGLLGHVHACTCSEKPSADTPPKTDPSHQPLCLPKPAHHHVIGLGHALSASGHALSAGGHAPTASGHVHALGQPVHAHEGENVADVDQAGPQGRKLEPDDRIEVSPLPPALPPRPPPGRGTTAEAASAPGVDPGFGFPRMLSTALTTNVLDSLPKSGFRYPESQLRQEAAIVCANLARMHGYPVMQVVQYHIPPTIPPYPHHVPHTTNPSSGGIRKYVFWCCACGGLATILGALFLAVYFLLRSYTSTLGYFETIPTFVPATMVYSLNIKKLILKIKVCGLCCLVCALTCVLVTITTTVIHMNRLQTLRECVYTQKTRTCTCYSVLLEAHATADDGTTLEISISRLFSA</sequence>
<accession>A0AAV8YWA0</accession>
<reference evidence="3" key="1">
    <citation type="journal article" date="2023" name="Insect Mol. Biol.">
        <title>Genome sequencing provides insights into the evolution of gene families encoding plant cell wall-degrading enzymes in longhorned beetles.</title>
        <authorList>
            <person name="Shin N.R."/>
            <person name="Okamura Y."/>
            <person name="Kirsch R."/>
            <person name="Pauchet Y."/>
        </authorList>
    </citation>
    <scope>NUCLEOTIDE SEQUENCE</scope>
    <source>
        <strain evidence="3">AMC_N1</strain>
    </source>
</reference>
<proteinExistence type="predicted"/>
<protein>
    <submittedName>
        <fullName evidence="3">Uncharacterized protein</fullName>
    </submittedName>
</protein>
<feature type="transmembrane region" description="Helical" evidence="2">
    <location>
        <begin position="301"/>
        <end position="324"/>
    </location>
</feature>
<evidence type="ECO:0000313" key="4">
    <source>
        <dbReference type="Proteomes" id="UP001162162"/>
    </source>
</evidence>
<keyword evidence="2" id="KW-1133">Transmembrane helix</keyword>
<evidence type="ECO:0000256" key="2">
    <source>
        <dbReference type="SAM" id="Phobius"/>
    </source>
</evidence>
<keyword evidence="2" id="KW-0472">Membrane</keyword>
<feature type="compositionally biased region" description="Basic and acidic residues" evidence="1">
    <location>
        <begin position="116"/>
        <end position="125"/>
    </location>
</feature>
<keyword evidence="2" id="KW-0812">Transmembrane</keyword>
<keyword evidence="4" id="KW-1185">Reference proteome</keyword>
<feature type="compositionally biased region" description="Pro residues" evidence="1">
    <location>
        <begin position="128"/>
        <end position="140"/>
    </location>
</feature>
<dbReference type="Proteomes" id="UP001162162">
    <property type="component" value="Unassembled WGS sequence"/>
</dbReference>
<name>A0AAV8YWA0_9CUCU</name>
<dbReference type="AlphaFoldDB" id="A0AAV8YWA0"/>
<organism evidence="3 4">
    <name type="scientific">Aromia moschata</name>
    <dbReference type="NCBI Taxonomy" id="1265417"/>
    <lineage>
        <taxon>Eukaryota</taxon>
        <taxon>Metazoa</taxon>
        <taxon>Ecdysozoa</taxon>
        <taxon>Arthropoda</taxon>
        <taxon>Hexapoda</taxon>
        <taxon>Insecta</taxon>
        <taxon>Pterygota</taxon>
        <taxon>Neoptera</taxon>
        <taxon>Endopterygota</taxon>
        <taxon>Coleoptera</taxon>
        <taxon>Polyphaga</taxon>
        <taxon>Cucujiformia</taxon>
        <taxon>Chrysomeloidea</taxon>
        <taxon>Cerambycidae</taxon>
        <taxon>Cerambycinae</taxon>
        <taxon>Callichromatini</taxon>
        <taxon>Aromia</taxon>
    </lineage>
</organism>
<gene>
    <name evidence="3" type="ORF">NQ318_005349</name>
</gene>
<dbReference type="PANTHER" id="PTHR39952">
    <property type="entry name" value="FI02073P"/>
    <property type="match status" value="1"/>
</dbReference>
<comment type="caution">
    <text evidence="3">The sequence shown here is derived from an EMBL/GenBank/DDBJ whole genome shotgun (WGS) entry which is preliminary data.</text>
</comment>
<feature type="transmembrane region" description="Helical" evidence="2">
    <location>
        <begin position="239"/>
        <end position="264"/>
    </location>
</feature>